<keyword evidence="3" id="KW-1003">Cell membrane</keyword>
<keyword evidence="11" id="KW-1185">Reference proteome</keyword>
<feature type="transmembrane region" description="Helical" evidence="7">
    <location>
        <begin position="118"/>
        <end position="138"/>
    </location>
</feature>
<evidence type="ECO:0000313" key="10">
    <source>
        <dbReference type="EMBL" id="GAA1382271.1"/>
    </source>
</evidence>
<feature type="transmembrane region" description="Helical" evidence="7">
    <location>
        <begin position="202"/>
        <end position="226"/>
    </location>
</feature>
<feature type="transmembrane region" description="Helical" evidence="7">
    <location>
        <begin position="30"/>
        <end position="52"/>
    </location>
</feature>
<feature type="transmembrane region" description="Helical" evidence="7">
    <location>
        <begin position="84"/>
        <end position="111"/>
    </location>
</feature>
<comment type="caution">
    <text evidence="10">The sequence shown here is derived from an EMBL/GenBank/DDBJ whole genome shotgun (WGS) entry which is preliminary data.</text>
</comment>
<gene>
    <name evidence="10" type="ORF">GCM10009613_09840</name>
</gene>
<evidence type="ECO:0000256" key="2">
    <source>
        <dbReference type="ARBA" id="ARBA00022448"/>
    </source>
</evidence>
<dbReference type="Gene3D" id="1.10.3720.10">
    <property type="entry name" value="MetI-like"/>
    <property type="match status" value="1"/>
</dbReference>
<evidence type="ECO:0000256" key="8">
    <source>
        <dbReference type="SAM" id="MobiDB-lite"/>
    </source>
</evidence>
<evidence type="ECO:0000256" key="5">
    <source>
        <dbReference type="ARBA" id="ARBA00022989"/>
    </source>
</evidence>
<dbReference type="Pfam" id="PF00528">
    <property type="entry name" value="BPD_transp_1"/>
    <property type="match status" value="1"/>
</dbReference>
<evidence type="ECO:0000256" key="7">
    <source>
        <dbReference type="RuleBase" id="RU363032"/>
    </source>
</evidence>
<name>A0ABP4I9B2_9PSEU</name>
<keyword evidence="2 7" id="KW-0813">Transport</keyword>
<dbReference type="SUPFAM" id="SSF161098">
    <property type="entry name" value="MetI-like"/>
    <property type="match status" value="1"/>
</dbReference>
<dbReference type="Proteomes" id="UP001501414">
    <property type="component" value="Unassembled WGS sequence"/>
</dbReference>
<evidence type="ECO:0000313" key="11">
    <source>
        <dbReference type="Proteomes" id="UP001501414"/>
    </source>
</evidence>
<dbReference type="InterPro" id="IPR035906">
    <property type="entry name" value="MetI-like_sf"/>
</dbReference>
<protein>
    <submittedName>
        <fullName evidence="10">ABC transporter permease subunit</fullName>
    </submittedName>
</protein>
<comment type="subcellular location">
    <subcellularLocation>
        <location evidence="1 7">Cell membrane</location>
        <topology evidence="1 7">Multi-pass membrane protein</topology>
    </subcellularLocation>
</comment>
<evidence type="ECO:0000256" key="1">
    <source>
        <dbReference type="ARBA" id="ARBA00004651"/>
    </source>
</evidence>
<dbReference type="PANTHER" id="PTHR30151:SF0">
    <property type="entry name" value="ABC TRANSPORTER PERMEASE PROTEIN MJ0413-RELATED"/>
    <property type="match status" value="1"/>
</dbReference>
<evidence type="ECO:0000259" key="9">
    <source>
        <dbReference type="PROSITE" id="PS50928"/>
    </source>
</evidence>
<proteinExistence type="inferred from homology"/>
<keyword evidence="6 7" id="KW-0472">Membrane</keyword>
<accession>A0ABP4I9B2</accession>
<reference evidence="11" key="1">
    <citation type="journal article" date="2019" name="Int. J. Syst. Evol. Microbiol.">
        <title>The Global Catalogue of Microorganisms (GCM) 10K type strain sequencing project: providing services to taxonomists for standard genome sequencing and annotation.</title>
        <authorList>
            <consortium name="The Broad Institute Genomics Platform"/>
            <consortium name="The Broad Institute Genome Sequencing Center for Infectious Disease"/>
            <person name="Wu L."/>
            <person name="Ma J."/>
        </authorList>
    </citation>
    <scope>NUCLEOTIDE SEQUENCE [LARGE SCALE GENOMIC DNA]</scope>
    <source>
        <strain evidence="11">JCM 11896</strain>
    </source>
</reference>
<keyword evidence="4 7" id="KW-0812">Transmembrane</keyword>
<dbReference type="InterPro" id="IPR000515">
    <property type="entry name" value="MetI-like"/>
</dbReference>
<feature type="transmembrane region" description="Helical" evidence="7">
    <location>
        <begin position="144"/>
        <end position="165"/>
    </location>
</feature>
<dbReference type="PROSITE" id="PS50928">
    <property type="entry name" value="ABC_TM1"/>
    <property type="match status" value="1"/>
</dbReference>
<evidence type="ECO:0000256" key="4">
    <source>
        <dbReference type="ARBA" id="ARBA00022692"/>
    </source>
</evidence>
<keyword evidence="5 7" id="KW-1133">Transmembrane helix</keyword>
<feature type="domain" description="ABC transmembrane type-1" evidence="9">
    <location>
        <begin position="84"/>
        <end position="268"/>
    </location>
</feature>
<evidence type="ECO:0000256" key="6">
    <source>
        <dbReference type="ARBA" id="ARBA00023136"/>
    </source>
</evidence>
<organism evidence="10 11">
    <name type="scientific">Pseudonocardia kongjuensis</name>
    <dbReference type="NCBI Taxonomy" id="102227"/>
    <lineage>
        <taxon>Bacteria</taxon>
        <taxon>Bacillati</taxon>
        <taxon>Actinomycetota</taxon>
        <taxon>Actinomycetes</taxon>
        <taxon>Pseudonocardiales</taxon>
        <taxon>Pseudonocardiaceae</taxon>
        <taxon>Pseudonocardia</taxon>
    </lineage>
</organism>
<evidence type="ECO:0000256" key="3">
    <source>
        <dbReference type="ARBA" id="ARBA00022475"/>
    </source>
</evidence>
<dbReference type="RefSeq" id="WP_344018696.1">
    <property type="nucleotide sequence ID" value="NZ_BAAAJK010000004.1"/>
</dbReference>
<comment type="similarity">
    <text evidence="7">Belongs to the binding-protein-dependent transport system permease family.</text>
</comment>
<feature type="transmembrane region" description="Helical" evidence="7">
    <location>
        <begin position="246"/>
        <end position="267"/>
    </location>
</feature>
<sequence length="276" mass="28632">MTLADTVPGPRTRDRGRPARSPGAGPRITAALTAFVSRYWTVLAFVLAWQLWATLNGYNRIVVPTPGLVLADVAGNPGAYLPDLLVTVVMAAGGLAAGMALGVALAVVVWASPVLSGMVTPVALVMRSVPVVAMIPVLARVFGYGALTVLVITTIVSFFPAFVFVGSRLRAAPRATGDVFAVLGASRLTVLRRLLLPHAVPGLLVAFRLAAPTAVLAAMLAEYLMGGRGLGVLFANSVSFFEPVRAWGTALVATVVSVACFVGARAVERAGLARMT</sequence>
<dbReference type="PANTHER" id="PTHR30151">
    <property type="entry name" value="ALKANE SULFONATE ABC TRANSPORTER-RELATED, MEMBRANE SUBUNIT"/>
    <property type="match status" value="1"/>
</dbReference>
<dbReference type="EMBL" id="BAAAJK010000004">
    <property type="protein sequence ID" value="GAA1382271.1"/>
    <property type="molecule type" value="Genomic_DNA"/>
</dbReference>
<feature type="region of interest" description="Disordered" evidence="8">
    <location>
        <begin position="1"/>
        <end position="24"/>
    </location>
</feature>